<organism evidence="3 4">
    <name type="scientific">Coniochaeta pulveracea</name>
    <dbReference type="NCBI Taxonomy" id="177199"/>
    <lineage>
        <taxon>Eukaryota</taxon>
        <taxon>Fungi</taxon>
        <taxon>Dikarya</taxon>
        <taxon>Ascomycota</taxon>
        <taxon>Pezizomycotina</taxon>
        <taxon>Sordariomycetes</taxon>
        <taxon>Sordariomycetidae</taxon>
        <taxon>Coniochaetales</taxon>
        <taxon>Coniochaetaceae</taxon>
        <taxon>Coniochaeta</taxon>
    </lineage>
</organism>
<dbReference type="PANTHER" id="PTHR43662">
    <property type="match status" value="1"/>
</dbReference>
<name>A0A420XW54_9PEZI</name>
<dbReference type="STRING" id="177199.A0A420XW54"/>
<evidence type="ECO:0000256" key="1">
    <source>
        <dbReference type="SAM" id="SignalP"/>
    </source>
</evidence>
<dbReference type="AlphaFoldDB" id="A0A420XW54"/>
<protein>
    <recommendedName>
        <fullName evidence="2">DUF1996 domain-containing protein</fullName>
    </recommendedName>
</protein>
<dbReference type="PROSITE" id="PS51257">
    <property type="entry name" value="PROKAR_LIPOPROTEIN"/>
    <property type="match status" value="1"/>
</dbReference>
<proteinExistence type="predicted"/>
<feature type="domain" description="DUF1996" evidence="2">
    <location>
        <begin position="36"/>
        <end position="267"/>
    </location>
</feature>
<dbReference type="PANTHER" id="PTHR43662:SF3">
    <property type="entry name" value="DOMAIN PROTEIN, PUTATIVE (AFU_ORTHOLOGUE AFUA_6G11970)-RELATED"/>
    <property type="match status" value="1"/>
</dbReference>
<feature type="chain" id="PRO_5019565040" description="DUF1996 domain-containing protein" evidence="1">
    <location>
        <begin position="21"/>
        <end position="342"/>
    </location>
</feature>
<dbReference type="OrthoDB" id="74764at2759"/>
<reference evidence="3 4" key="1">
    <citation type="submission" date="2018-08" db="EMBL/GenBank/DDBJ databases">
        <title>Draft genome of the lignicolous fungus Coniochaeta pulveracea.</title>
        <authorList>
            <person name="Borstlap C.J."/>
            <person name="De Witt R.N."/>
            <person name="Botha A."/>
            <person name="Volschenk H."/>
        </authorList>
    </citation>
    <scope>NUCLEOTIDE SEQUENCE [LARGE SCALE GENOMIC DNA]</scope>
    <source>
        <strain evidence="3 4">CAB683</strain>
    </source>
</reference>
<comment type="caution">
    <text evidence="3">The sequence shown here is derived from an EMBL/GenBank/DDBJ whole genome shotgun (WGS) entry which is preliminary data.</text>
</comment>
<dbReference type="EMBL" id="QVQW01000146">
    <property type="protein sequence ID" value="RKU39799.1"/>
    <property type="molecule type" value="Genomic_DNA"/>
</dbReference>
<keyword evidence="1" id="KW-0732">Signal</keyword>
<dbReference type="Proteomes" id="UP000275385">
    <property type="component" value="Unassembled WGS sequence"/>
</dbReference>
<feature type="signal peptide" evidence="1">
    <location>
        <begin position="1"/>
        <end position="20"/>
    </location>
</feature>
<accession>A0A420XW54</accession>
<sequence length="342" mass="37670">MAIKGILSLLAFGFSHQAAGWWILGCDKPVSIDRVDPIASPGKLSHHLHTVMGGNAFDWAMDFNTTQTANCTTCIVSKDLSNYWVPTVYFHDKNGSFVSVKQTGGANVYYQQRIDHTELEAGKSIQAFPKGFRMVAGDANARTWTDTREHKAIQFACLAPGESLPTFQGFPNRTCDSGLRLQVLFPSCWDGVNTDSDDHRSHVAYPSSIDNGFCPDTHPVRLMFLMYEVTWAVDDFNHLRTDGDQPFVLSNGDATGYSYHGDFLNGWDTDVLTNAINNTSCGDSTRGDIHLCEVFKPYLLTDGQQNQCKSVPRKTREPVNGTIAKLPGCNPVTAEGDDVPSC</sequence>
<evidence type="ECO:0000313" key="4">
    <source>
        <dbReference type="Proteomes" id="UP000275385"/>
    </source>
</evidence>
<dbReference type="Pfam" id="PF09362">
    <property type="entry name" value="DUF1996"/>
    <property type="match status" value="1"/>
</dbReference>
<evidence type="ECO:0000313" key="3">
    <source>
        <dbReference type="EMBL" id="RKU39799.1"/>
    </source>
</evidence>
<evidence type="ECO:0000259" key="2">
    <source>
        <dbReference type="Pfam" id="PF09362"/>
    </source>
</evidence>
<gene>
    <name evidence="3" type="ORF">DL546_000520</name>
</gene>
<keyword evidence="4" id="KW-1185">Reference proteome</keyword>
<dbReference type="InterPro" id="IPR018535">
    <property type="entry name" value="DUF1996"/>
</dbReference>